<dbReference type="Pfam" id="PF09342">
    <property type="entry name" value="DUF1986"/>
    <property type="match status" value="1"/>
</dbReference>
<keyword evidence="3" id="KW-0720">Serine protease</keyword>
<keyword evidence="3" id="KW-0378">Hydrolase</keyword>
<feature type="transmembrane region" description="Helical" evidence="5">
    <location>
        <begin position="21"/>
        <end position="47"/>
    </location>
</feature>
<dbReference type="SUPFAM" id="SSF50494">
    <property type="entry name" value="Trypsin-like serine proteases"/>
    <property type="match status" value="2"/>
</dbReference>
<feature type="disulfide bond" evidence="2">
    <location>
        <begin position="1439"/>
        <end position="1451"/>
    </location>
</feature>
<evidence type="ECO:0000313" key="8">
    <source>
        <dbReference type="Proteomes" id="UP000008792"/>
    </source>
</evidence>
<sequence>MKQSVDELEAKRTQRVPRRCCLFRLPCTRILIISTLVLITLMISLIYHGIVLERMDHLRQIMALNEKHAHNLQPIDEDVLTKRPQLQPFHIPLKKEDPERIATKSEEQSLRLKHMRFKFRMKRKLRLPRSLQSVDLIDPLQLEANMQHLYTRMRSKRARAALSQLESEYVRCKKQTPEDCMSAFMRMYQMAKEVTEKMDKMKEIIRDHLGSHSIESHELHTYAPAKKTRTTVDQQQEVTTPLTNVSVAGNGDNEETTLKPNRVKIKPAQISWIIDGPGHDEQEAYVENTPRAMDQINMTTTLATTTMESTTPTTTIESTTSTSRRSSSSATTEENTMATTSIDATTSSSSSSISSFTTEENTMATTSIDATTSNSSSSSSSFTVTTNQPLAILTTDGLDSENITDQITWVLDRFDKAKEIVHTTEGTNEKTTETGTTEKTISPQVVLQETTSLPSFEIQPGPLHSDDHRAQPSANTTIAPTTDAPESFTKATTGLNATNVENKDMLPGSTTLSPTIMPISTVNTTTMPITTLSPTTTTEAVDGLNRTAFPTKPKPMKISWIIDSDASSNEVNSTTQAAATETSTGTITETTTESTTEGARAVHPLDDPSSIENMLDSFERHRQEKPLLKVLPSNEQEKPTIQMLPNNETTNHEESKTPNVYDRNHWLQKFEQDAAPPQDELIDTFGTELDAKSLQQMGPKINPISGKVPNAADAQLMSMCAQLTRRLRQKAAAEGGSGELEPFTASPSVQFTSRGPGGFPVSGETMKASAQFMFNPNFGMPSIPVCFYMTPANFRMPMWSPTPSFMGMQGAHFGGSSNAGGIFFVPQQFGPSGNFFGGSGGTASGAQNQLPNIFSKNASPQKQQNGQQQVYCTYMQNQQAQAGQGQTMQNNLSSGSQAGFSNANFKMRHANQTGMAHHSQIIYASYLGLPEQSQQRFKCPEADQLACYGQQECIAASRWCDNVIDCPDGSDESACTCADRLDEERLCDGYADCPMGEDELGCFGCESLAHSCYENAEEYARHNRSTLSMCYSRHERCDGFQNCFNGRDELQCSMLLTDVGHHMSHAASASEGYLYHNHRGDWYPVCNNGARWAAAACELEDLNQSANLTFKQLTLSGPFIEPSLHAGIHFAQGCHGRNGQDTLVDHVAYVKCPPPQCGLPSKPSESGRAKRTKRAPIEDRLESNKGRIVGGSYASPLQWPFVVAIYRDGKFHCGGTIYSEHWIISAAHCVINYIKYYYEVRAGLLRRTSYSPATQIQSVSHVVVHQAYERRSMRNDLSLLRVATPLQFNRWVKPICLPDMGRTTFGQDWIWGPEEHTLCTVIGWGAIREKGPSSDAMRQVIVPIRKDCTDPEDRASEDVCAGEPGGGRDACQGDSGGPLFCRSVSQPEQWYLAGVVSHGNGCARPKEFGVYTRVALYLDWLELAVKPGLLPARQPLQHCPGFICVWGGKRCISQRLRCDRNVDCLGGEDEVGCAYNFIPDMVGSQQTVSSTTESDYYPQKQAAADDQEAQQTEHKQRQDVSIEDADLIAHMLTAPTTENETKQFGSTPATAQSDTWTIAEESSTPAVENEAEPNNTTSATSETTTLVQTTTTATTTLPNSTMPTTLPPPTTTAWPTPTEDLMKLTDLMSQLLEESTTATTVEQLANTTLFALTTDAPNKGTTTLGTTAATTTDAESTTLAAFTAADYNTTEAVTQPTTTEATTTLATTETTSTVATTVTTPATTTSHASQPTASTTLTTSTTPRTTASAATTKQSTTERSKVSEAEKQLPNKFICRKMPQIVDLQHRCDRRVDCEDGTDELDCSCRDYLKGGLSTLICDGKADCEDLSDEQNCGGCQEHEYHCALSKSCLPLAKRCDKVVDCKFSEDEKDCFALTNGHDVHFDAHQQPKFSSVGVFSKNTHGSWRVVCAHETGFHEHQAKTADTVCALLGFRGAQYYNSTEFVSQQEMHPITPELIRSHSGSQLRALMRDNVQLTSTEMVLPKHAQQMPHGRQKARIVANKCLGIYVECNARSNMTLPLKTFSAGQVINQRPAGNLPELLPTIGTHKKPNVHFKPQQPAQLVKKKDEIMDRLDMLIKSKNNKTLLVQEQLHEAIEELHWPWLADVYVNGELWCLGVLLDKHWLLVHESCLAGISFDTHYISALLGGGKTKRSLHRSTYEQILRVDCFEAVPRSNVLLYHLEQPARFTHYVLPTFLPEISDEQESAPHECISVLHDDFTGRIKTVAITRVSNDASCKSCYQMQERQPSGNLMRMLNVSAEDMASISDEVELLSGVTARAMPALTKFTSCTQFGQRNLSDVQVQPSDQGVLVCRDSHTGWYPSAIFNYNNTDCQSFRAPFGIRTLNEAYKSLQEIMDQPQCSNVQSSPPCETHRCPLGVCLPQSALCDGRSDCHDSSDEEVSKCRELKQHCAPGEMKCRTSAKCVPKSKFCDHVPDCQDMTDEPTICSCFTYLQATDPSKICDGKRNCWDKSDESSVLCNCTADHFQCSSSPEDCIPRDFVCDKHPDCPNGEDERFCFGIEHPLQEQQQDYWAHSEYSHKKLVSQYGQVIEQTYGIWHTKCFPKTSPPSISEVRDICKKLGYNPDRFPSYRLIDDATNEAKHTFEVADRRGRAFGNDTLVGKYRDSTKALIVSKFSPLQLNEQLTLFLKPSRPIAELVRWNTTDSNRCFRLEIRCA</sequence>
<dbReference type="HOGENOM" id="CLU_223975_0_0_1"/>
<dbReference type="Proteomes" id="UP000008792">
    <property type="component" value="Unassembled WGS sequence"/>
</dbReference>
<dbReference type="FunFam" id="4.10.400.10:FF:000201">
    <property type="entry name" value="Serine protease nudel"/>
    <property type="match status" value="1"/>
</dbReference>
<keyword evidence="3" id="KW-0645">Protease</keyword>
<evidence type="ECO:0000313" key="7">
    <source>
        <dbReference type="EMBL" id="EDW69679.2"/>
    </source>
</evidence>
<evidence type="ECO:0000256" key="5">
    <source>
        <dbReference type="SAM" id="Phobius"/>
    </source>
</evidence>
<dbReference type="InterPro" id="IPR001254">
    <property type="entry name" value="Trypsin_dom"/>
</dbReference>
<feature type="compositionally biased region" description="Low complexity" evidence="4">
    <location>
        <begin position="1572"/>
        <end position="1586"/>
    </location>
</feature>
<feature type="domain" description="Peptidase S1" evidence="6">
    <location>
        <begin position="1188"/>
        <end position="1426"/>
    </location>
</feature>
<dbReference type="SMART" id="SM00020">
    <property type="entry name" value="Tryp_SPc"/>
    <property type="match status" value="1"/>
</dbReference>
<dbReference type="OrthoDB" id="10016557at2759"/>
<keyword evidence="1 2" id="KW-1015">Disulfide bond</keyword>
<feature type="region of interest" description="Disordered" evidence="4">
    <location>
        <begin position="732"/>
        <end position="752"/>
    </location>
</feature>
<dbReference type="CDD" id="cd00112">
    <property type="entry name" value="LDLa"/>
    <property type="match status" value="9"/>
</dbReference>
<reference evidence="7 8" key="1">
    <citation type="journal article" date="2007" name="Nature">
        <title>Evolution of genes and genomes on the Drosophila phylogeny.</title>
        <authorList>
            <consortium name="Drosophila 12 Genomes Consortium"/>
            <person name="Clark A.G."/>
            <person name="Eisen M.B."/>
            <person name="Smith D.R."/>
            <person name="Bergman C.M."/>
            <person name="Oliver B."/>
            <person name="Markow T.A."/>
            <person name="Kaufman T.C."/>
            <person name="Kellis M."/>
            <person name="Gelbart W."/>
            <person name="Iyer V.N."/>
            <person name="Pollard D.A."/>
            <person name="Sackton T.B."/>
            <person name="Larracuente A.M."/>
            <person name="Singh N.D."/>
            <person name="Abad J.P."/>
            <person name="Abt D.N."/>
            <person name="Adryan B."/>
            <person name="Aguade M."/>
            <person name="Akashi H."/>
            <person name="Anderson W.W."/>
            <person name="Aquadro C.F."/>
            <person name="Ardell D.H."/>
            <person name="Arguello R."/>
            <person name="Artieri C.G."/>
            <person name="Barbash D.A."/>
            <person name="Barker D."/>
            <person name="Barsanti P."/>
            <person name="Batterham P."/>
            <person name="Batzoglou S."/>
            <person name="Begun D."/>
            <person name="Bhutkar A."/>
            <person name="Blanco E."/>
            <person name="Bosak S.A."/>
            <person name="Bradley R.K."/>
            <person name="Brand A.D."/>
            <person name="Brent M.R."/>
            <person name="Brooks A.N."/>
            <person name="Brown R.H."/>
            <person name="Butlin R.K."/>
            <person name="Caggese C."/>
            <person name="Calvi B.R."/>
            <person name="Bernardo de Carvalho A."/>
            <person name="Caspi A."/>
            <person name="Castrezana S."/>
            <person name="Celniker S.E."/>
            <person name="Chang J.L."/>
            <person name="Chapple C."/>
            <person name="Chatterji S."/>
            <person name="Chinwalla A."/>
            <person name="Civetta A."/>
            <person name="Clifton S.W."/>
            <person name="Comeron J.M."/>
            <person name="Costello J.C."/>
            <person name="Coyne J.A."/>
            <person name="Daub J."/>
            <person name="David R.G."/>
            <person name="Delcher A.L."/>
            <person name="Delehaunty K."/>
            <person name="Do C.B."/>
            <person name="Ebling H."/>
            <person name="Edwards K."/>
            <person name="Eickbush T."/>
            <person name="Evans J.D."/>
            <person name="Filipski A."/>
            <person name="Findeiss S."/>
            <person name="Freyhult E."/>
            <person name="Fulton L."/>
            <person name="Fulton R."/>
            <person name="Garcia A.C."/>
            <person name="Gardiner A."/>
            <person name="Garfield D.A."/>
            <person name="Garvin B.E."/>
            <person name="Gibson G."/>
            <person name="Gilbert D."/>
            <person name="Gnerre S."/>
            <person name="Godfrey J."/>
            <person name="Good R."/>
            <person name="Gotea V."/>
            <person name="Gravely B."/>
            <person name="Greenberg A.J."/>
            <person name="Griffiths-Jones S."/>
            <person name="Gross S."/>
            <person name="Guigo R."/>
            <person name="Gustafson E.A."/>
            <person name="Haerty W."/>
            <person name="Hahn M.W."/>
            <person name="Halligan D.L."/>
            <person name="Halpern A.L."/>
            <person name="Halter G.M."/>
            <person name="Han M.V."/>
            <person name="Heger A."/>
            <person name="Hillier L."/>
            <person name="Hinrichs A.S."/>
            <person name="Holmes I."/>
            <person name="Hoskins R.A."/>
            <person name="Hubisz M.J."/>
            <person name="Hultmark D."/>
            <person name="Huntley M.A."/>
            <person name="Jaffe D.B."/>
            <person name="Jagadeeshan S."/>
            <person name="Jeck W.R."/>
            <person name="Johnson J."/>
            <person name="Jones C.D."/>
            <person name="Jordan W.C."/>
            <person name="Karpen G.H."/>
            <person name="Kataoka E."/>
            <person name="Keightley P.D."/>
            <person name="Kheradpour P."/>
            <person name="Kirkness E.F."/>
            <person name="Koerich L.B."/>
            <person name="Kristiansen K."/>
            <person name="Kudrna D."/>
            <person name="Kulathinal R.J."/>
            <person name="Kumar S."/>
            <person name="Kwok R."/>
            <person name="Lander E."/>
            <person name="Langley C.H."/>
            <person name="Lapoint R."/>
            <person name="Lazzaro B.P."/>
            <person name="Lee S.J."/>
            <person name="Levesque L."/>
            <person name="Li R."/>
            <person name="Lin C.F."/>
            <person name="Lin M.F."/>
            <person name="Lindblad-Toh K."/>
            <person name="Llopart A."/>
            <person name="Long M."/>
            <person name="Low L."/>
            <person name="Lozovsky E."/>
            <person name="Lu J."/>
            <person name="Luo M."/>
            <person name="Machado C.A."/>
            <person name="Makalowski W."/>
            <person name="Marzo M."/>
            <person name="Matsuda M."/>
            <person name="Matzkin L."/>
            <person name="McAllister B."/>
            <person name="McBride C.S."/>
            <person name="McKernan B."/>
            <person name="McKernan K."/>
            <person name="Mendez-Lago M."/>
            <person name="Minx P."/>
            <person name="Mollenhauer M.U."/>
            <person name="Montooth K."/>
            <person name="Mount S.M."/>
            <person name="Mu X."/>
            <person name="Myers E."/>
            <person name="Negre B."/>
            <person name="Newfeld S."/>
            <person name="Nielsen R."/>
            <person name="Noor M.A."/>
            <person name="O'Grady P."/>
            <person name="Pachter L."/>
            <person name="Papaceit M."/>
            <person name="Parisi M.J."/>
            <person name="Parisi M."/>
            <person name="Parts L."/>
            <person name="Pedersen J.S."/>
            <person name="Pesole G."/>
            <person name="Phillippy A.M."/>
            <person name="Ponting C.P."/>
            <person name="Pop M."/>
            <person name="Porcelli D."/>
            <person name="Powell J.R."/>
            <person name="Prohaska S."/>
            <person name="Pruitt K."/>
            <person name="Puig M."/>
            <person name="Quesneville H."/>
            <person name="Ram K.R."/>
            <person name="Rand D."/>
            <person name="Rasmussen M.D."/>
            <person name="Reed L.K."/>
            <person name="Reenan R."/>
            <person name="Reily A."/>
            <person name="Remington K.A."/>
            <person name="Rieger T.T."/>
            <person name="Ritchie M.G."/>
            <person name="Robin C."/>
            <person name="Rogers Y.H."/>
            <person name="Rohde C."/>
            <person name="Rozas J."/>
            <person name="Rubenfield M.J."/>
            <person name="Ruiz A."/>
            <person name="Russo S."/>
            <person name="Salzberg S.L."/>
            <person name="Sanchez-Gracia A."/>
            <person name="Saranga D.J."/>
            <person name="Sato H."/>
            <person name="Schaeffer S.W."/>
            <person name="Schatz M.C."/>
            <person name="Schlenke T."/>
            <person name="Schwartz R."/>
            <person name="Segarra C."/>
            <person name="Singh R.S."/>
            <person name="Sirot L."/>
            <person name="Sirota M."/>
            <person name="Sisneros N.B."/>
            <person name="Smith C.D."/>
            <person name="Smith T.F."/>
            <person name="Spieth J."/>
            <person name="Stage D.E."/>
            <person name="Stark A."/>
            <person name="Stephan W."/>
            <person name="Strausberg R.L."/>
            <person name="Strempel S."/>
            <person name="Sturgill D."/>
            <person name="Sutton G."/>
            <person name="Sutton G.G."/>
            <person name="Tao W."/>
            <person name="Teichmann S."/>
            <person name="Tobari Y.N."/>
            <person name="Tomimura Y."/>
            <person name="Tsolas J.M."/>
            <person name="Valente V.L."/>
            <person name="Venter E."/>
            <person name="Venter J.C."/>
            <person name="Vicario S."/>
            <person name="Vieira F.G."/>
            <person name="Vilella A.J."/>
            <person name="Villasante A."/>
            <person name="Walenz B."/>
            <person name="Wang J."/>
            <person name="Wasserman M."/>
            <person name="Watts T."/>
            <person name="Wilson D."/>
            <person name="Wilson R.K."/>
            <person name="Wing R.A."/>
            <person name="Wolfner M.F."/>
            <person name="Wong A."/>
            <person name="Wong G.K."/>
            <person name="Wu C.I."/>
            <person name="Wu G."/>
            <person name="Yamamoto D."/>
            <person name="Yang H.P."/>
            <person name="Yang S.P."/>
            <person name="Yorke J.A."/>
            <person name="Yoshida K."/>
            <person name="Zdobnov E."/>
            <person name="Zhang P."/>
            <person name="Zhang Y."/>
            <person name="Zimin A.V."/>
            <person name="Baldwin J."/>
            <person name="Abdouelleil A."/>
            <person name="Abdulkadir J."/>
            <person name="Abebe A."/>
            <person name="Abera B."/>
            <person name="Abreu J."/>
            <person name="Acer S.C."/>
            <person name="Aftuck L."/>
            <person name="Alexander A."/>
            <person name="An P."/>
            <person name="Anderson E."/>
            <person name="Anderson S."/>
            <person name="Arachi H."/>
            <person name="Azer M."/>
            <person name="Bachantsang P."/>
            <person name="Barry A."/>
            <person name="Bayul T."/>
            <person name="Berlin A."/>
            <person name="Bessette D."/>
            <person name="Bloom T."/>
            <person name="Blye J."/>
            <person name="Boguslavskiy L."/>
            <person name="Bonnet C."/>
            <person name="Boukhgalter B."/>
            <person name="Bourzgui I."/>
            <person name="Brown A."/>
            <person name="Cahill P."/>
            <person name="Channer S."/>
            <person name="Cheshatsang Y."/>
            <person name="Chuda L."/>
            <person name="Citroen M."/>
            <person name="Collymore A."/>
            <person name="Cooke P."/>
            <person name="Costello M."/>
            <person name="D'Aco K."/>
            <person name="Daza R."/>
            <person name="De Haan G."/>
            <person name="DeGray S."/>
            <person name="DeMaso C."/>
            <person name="Dhargay N."/>
            <person name="Dooley K."/>
            <person name="Dooley E."/>
            <person name="Doricent M."/>
            <person name="Dorje P."/>
            <person name="Dorjee K."/>
            <person name="Dupes A."/>
            <person name="Elong R."/>
            <person name="Falk J."/>
            <person name="Farina A."/>
            <person name="Faro S."/>
            <person name="Ferguson D."/>
            <person name="Fisher S."/>
            <person name="Foley C.D."/>
            <person name="Franke A."/>
            <person name="Friedrich D."/>
            <person name="Gadbois L."/>
            <person name="Gearin G."/>
            <person name="Gearin C.R."/>
            <person name="Giannoukos G."/>
            <person name="Goode T."/>
            <person name="Graham J."/>
            <person name="Grandbois E."/>
            <person name="Grewal S."/>
            <person name="Gyaltsen K."/>
            <person name="Hafez N."/>
            <person name="Hagos B."/>
            <person name="Hall J."/>
            <person name="Henson C."/>
            <person name="Hollinger A."/>
            <person name="Honan T."/>
            <person name="Huard M.D."/>
            <person name="Hughes L."/>
            <person name="Hurhula B."/>
            <person name="Husby M.E."/>
            <person name="Kamat A."/>
            <person name="Kanga B."/>
            <person name="Kashin S."/>
            <person name="Khazanovich D."/>
            <person name="Kisner P."/>
            <person name="Lance K."/>
            <person name="Lara M."/>
            <person name="Lee W."/>
            <person name="Lennon N."/>
            <person name="Letendre F."/>
            <person name="LeVine R."/>
            <person name="Lipovsky A."/>
            <person name="Liu X."/>
            <person name="Liu J."/>
            <person name="Liu S."/>
            <person name="Lokyitsang T."/>
            <person name="Lokyitsang Y."/>
            <person name="Lubonja R."/>
            <person name="Lui A."/>
            <person name="MacDonald P."/>
            <person name="Magnisalis V."/>
            <person name="Maru K."/>
            <person name="Matthews C."/>
            <person name="McCusker W."/>
            <person name="McDonough S."/>
            <person name="Mehta T."/>
            <person name="Meldrim J."/>
            <person name="Meneus L."/>
            <person name="Mihai O."/>
            <person name="Mihalev A."/>
            <person name="Mihova T."/>
            <person name="Mittelman R."/>
            <person name="Mlenga V."/>
            <person name="Montmayeur A."/>
            <person name="Mulrain L."/>
            <person name="Navidi A."/>
            <person name="Naylor J."/>
            <person name="Negash T."/>
            <person name="Nguyen T."/>
            <person name="Nguyen N."/>
            <person name="Nicol R."/>
            <person name="Norbu C."/>
            <person name="Norbu N."/>
            <person name="Novod N."/>
            <person name="O'Neill B."/>
            <person name="Osman S."/>
            <person name="Markiewicz E."/>
            <person name="Oyono O.L."/>
            <person name="Patti C."/>
            <person name="Phunkhang P."/>
            <person name="Pierre F."/>
            <person name="Priest M."/>
            <person name="Raghuraman S."/>
            <person name="Rege F."/>
            <person name="Reyes R."/>
            <person name="Rise C."/>
            <person name="Rogov P."/>
            <person name="Ross K."/>
            <person name="Ryan E."/>
            <person name="Settipalli S."/>
            <person name="Shea T."/>
            <person name="Sherpa N."/>
            <person name="Shi L."/>
            <person name="Shih D."/>
            <person name="Sparrow T."/>
            <person name="Spaulding J."/>
            <person name="Stalker J."/>
            <person name="Stange-Thomann N."/>
            <person name="Stavropoulos S."/>
            <person name="Stone C."/>
            <person name="Strader C."/>
            <person name="Tesfaye S."/>
            <person name="Thomson T."/>
            <person name="Thoulutsang Y."/>
            <person name="Thoulutsang D."/>
            <person name="Topham K."/>
            <person name="Topping I."/>
            <person name="Tsamla T."/>
            <person name="Vassiliev H."/>
            <person name="Vo A."/>
            <person name="Wangchuk T."/>
            <person name="Wangdi T."/>
            <person name="Weiand M."/>
            <person name="Wilkinson J."/>
            <person name="Wilson A."/>
            <person name="Yadav S."/>
            <person name="Young G."/>
            <person name="Yu Q."/>
            <person name="Zembek L."/>
            <person name="Zhong D."/>
            <person name="Zimmer A."/>
            <person name="Zwirko Z."/>
            <person name="Jaffe D.B."/>
            <person name="Alvarez P."/>
            <person name="Brockman W."/>
            <person name="Butler J."/>
            <person name="Chin C."/>
            <person name="Gnerre S."/>
            <person name="Grabherr M."/>
            <person name="Kleber M."/>
            <person name="Mauceli E."/>
            <person name="MacCallum I."/>
        </authorList>
    </citation>
    <scope>NUCLEOTIDE SEQUENCE [LARGE SCALE GENOMIC DNA]</scope>
    <source>
        <strain evidence="8">Tucson 15010-1051.87</strain>
    </source>
</reference>
<keyword evidence="5" id="KW-0812">Transmembrane</keyword>
<dbReference type="PRINTS" id="PR00261">
    <property type="entry name" value="LDLRECEPTOR"/>
</dbReference>
<dbReference type="FunFam" id="4.10.400.10:FF:000210">
    <property type="entry name" value="Serine protease nudel"/>
    <property type="match status" value="1"/>
</dbReference>
<feature type="region of interest" description="Disordered" evidence="4">
    <location>
        <begin position="566"/>
        <end position="608"/>
    </location>
</feature>
<dbReference type="InterPro" id="IPR036055">
    <property type="entry name" value="LDL_receptor-like_sf"/>
</dbReference>
<dbReference type="PROSITE" id="PS50240">
    <property type="entry name" value="TRYPSIN_DOM"/>
    <property type="match status" value="2"/>
</dbReference>
<feature type="disulfide bond" evidence="2">
    <location>
        <begin position="1856"/>
        <end position="1871"/>
    </location>
</feature>
<feature type="region of interest" description="Disordered" evidence="4">
    <location>
        <begin position="1718"/>
        <end position="1765"/>
    </location>
</feature>
<feature type="region of interest" description="Disordered" evidence="4">
    <location>
        <begin position="1488"/>
        <end position="1521"/>
    </location>
</feature>
<dbReference type="PANTHER" id="PTHR24258">
    <property type="entry name" value="SERINE PROTEASE-RELATED"/>
    <property type="match status" value="1"/>
</dbReference>
<feature type="region of interest" description="Disordered" evidence="4">
    <location>
        <begin position="466"/>
        <end position="487"/>
    </location>
</feature>
<dbReference type="GO" id="GO:0006508">
    <property type="term" value="P:proteolysis"/>
    <property type="evidence" value="ECO:0007669"/>
    <property type="project" value="UniProtKB-KW"/>
</dbReference>
<feature type="compositionally biased region" description="Basic and acidic residues" evidence="4">
    <location>
        <begin position="1511"/>
        <end position="1520"/>
    </location>
</feature>
<dbReference type="SMR" id="B4LIB2"/>
<feature type="compositionally biased region" description="Low complexity" evidence="4">
    <location>
        <begin position="574"/>
        <end position="599"/>
    </location>
</feature>
<evidence type="ECO:0000256" key="4">
    <source>
        <dbReference type="SAM" id="MobiDB-lite"/>
    </source>
</evidence>
<feature type="disulfide bond" evidence="2">
    <location>
        <begin position="1818"/>
        <end position="1833"/>
    </location>
</feature>
<feature type="region of interest" description="Disordered" evidence="4">
    <location>
        <begin position="303"/>
        <end position="360"/>
    </location>
</feature>
<accession>B4LIB2</accession>
<dbReference type="KEGG" id="dvi:6623595"/>
<evidence type="ECO:0000259" key="6">
    <source>
        <dbReference type="PROSITE" id="PS50240"/>
    </source>
</evidence>
<feature type="compositionally biased region" description="Low complexity" evidence="4">
    <location>
        <begin position="1718"/>
        <end position="1755"/>
    </location>
</feature>
<dbReference type="InterPro" id="IPR009003">
    <property type="entry name" value="Peptidase_S1_PA"/>
</dbReference>
<protein>
    <recommendedName>
        <fullName evidence="6">Peptidase S1 domain-containing protein</fullName>
    </recommendedName>
</protein>
<keyword evidence="8" id="KW-1185">Reference proteome</keyword>
<feature type="compositionally biased region" description="Low complexity" evidence="4">
    <location>
        <begin position="303"/>
        <end position="358"/>
    </location>
</feature>
<dbReference type="FunCoup" id="B4LIB2">
    <property type="interactions" value="20"/>
</dbReference>
<dbReference type="Pfam" id="PF00089">
    <property type="entry name" value="Trypsin"/>
    <property type="match status" value="1"/>
</dbReference>
<dbReference type="MEROPS" id="S01.013"/>
<dbReference type="InterPro" id="IPR018114">
    <property type="entry name" value="TRYPSIN_HIS"/>
</dbReference>
<dbReference type="Pfam" id="PF00057">
    <property type="entry name" value="Ldl_recept_a"/>
    <property type="match status" value="3"/>
</dbReference>
<keyword evidence="5" id="KW-0472">Membrane</keyword>
<dbReference type="PROSITE" id="PS00135">
    <property type="entry name" value="TRYPSIN_SER"/>
    <property type="match status" value="1"/>
</dbReference>
<organism evidence="7 8">
    <name type="scientific">Drosophila virilis</name>
    <name type="common">Fruit fly</name>
    <dbReference type="NCBI Taxonomy" id="7244"/>
    <lineage>
        <taxon>Eukaryota</taxon>
        <taxon>Metazoa</taxon>
        <taxon>Ecdysozoa</taxon>
        <taxon>Arthropoda</taxon>
        <taxon>Hexapoda</taxon>
        <taxon>Insecta</taxon>
        <taxon>Pterygota</taxon>
        <taxon>Neoptera</taxon>
        <taxon>Endopterygota</taxon>
        <taxon>Diptera</taxon>
        <taxon>Brachycera</taxon>
        <taxon>Muscomorpha</taxon>
        <taxon>Ephydroidea</taxon>
        <taxon>Drosophilidae</taxon>
        <taxon>Drosophila</taxon>
    </lineage>
</organism>
<dbReference type="Gene3D" id="4.10.400.10">
    <property type="entry name" value="Low-density Lipoprotein Receptor"/>
    <property type="match status" value="7"/>
</dbReference>
<dbReference type="InterPro" id="IPR043504">
    <property type="entry name" value="Peptidase_S1_PA_chymotrypsin"/>
</dbReference>
<feature type="compositionally biased region" description="Basic and acidic residues" evidence="4">
    <location>
        <begin position="1756"/>
        <end position="1765"/>
    </location>
</feature>
<comment type="caution">
    <text evidence="2">Lacks conserved residue(s) required for the propagation of feature annotation.</text>
</comment>
<evidence type="ECO:0000256" key="2">
    <source>
        <dbReference type="PROSITE-ProRule" id="PRU00124"/>
    </source>
</evidence>
<dbReference type="SUPFAM" id="SSF57424">
    <property type="entry name" value="LDL receptor-like module"/>
    <property type="match status" value="7"/>
</dbReference>
<dbReference type="InParanoid" id="B4LIB2"/>
<dbReference type="EMBL" id="CH940647">
    <property type="protein sequence ID" value="EDW69679.2"/>
    <property type="molecule type" value="Genomic_DNA"/>
</dbReference>
<gene>
    <name evidence="7" type="primary">Dvir\GJ11983</name>
    <name evidence="7" type="ORF">Dvir_GJ11983</name>
</gene>
<keyword evidence="5" id="KW-1133">Transmembrane helix</keyword>
<dbReference type="CDD" id="cd00190">
    <property type="entry name" value="Tryp_SPc"/>
    <property type="match status" value="1"/>
</dbReference>
<name>B4LIB2_DROVI</name>
<dbReference type="PROSITE" id="PS50068">
    <property type="entry name" value="LDLRA_2"/>
    <property type="match status" value="8"/>
</dbReference>
<feature type="region of interest" description="Disordered" evidence="4">
    <location>
        <begin position="1693"/>
        <end position="1712"/>
    </location>
</feature>
<dbReference type="PROSITE" id="PS00134">
    <property type="entry name" value="TRYPSIN_HIS"/>
    <property type="match status" value="1"/>
</dbReference>
<dbReference type="InterPro" id="IPR033116">
    <property type="entry name" value="TRYPSIN_SER"/>
</dbReference>
<dbReference type="FunFam" id="2.40.10.10:FF:000111">
    <property type="entry name" value="Blast:Serine protease nudel"/>
    <property type="match status" value="1"/>
</dbReference>
<evidence type="ECO:0000256" key="1">
    <source>
        <dbReference type="ARBA" id="ARBA00023157"/>
    </source>
</evidence>
<feature type="disulfide bond" evidence="2">
    <location>
        <begin position="960"/>
        <end position="975"/>
    </location>
</feature>
<feature type="region of interest" description="Disordered" evidence="4">
    <location>
        <begin position="1158"/>
        <end position="1177"/>
    </location>
</feature>
<dbReference type="GO" id="GO:0004252">
    <property type="term" value="F:serine-type endopeptidase activity"/>
    <property type="evidence" value="ECO:0007669"/>
    <property type="project" value="InterPro"/>
</dbReference>
<dbReference type="PANTHER" id="PTHR24258:SF116">
    <property type="entry name" value="FI16631P1-RELATED"/>
    <property type="match status" value="1"/>
</dbReference>
<dbReference type="InterPro" id="IPR002172">
    <property type="entry name" value="LDrepeatLR_classA_rpt"/>
</dbReference>
<feature type="disulfide bond" evidence="2">
    <location>
        <begin position="2373"/>
        <end position="2391"/>
    </location>
</feature>
<feature type="region of interest" description="Disordered" evidence="4">
    <location>
        <begin position="1560"/>
        <end position="1586"/>
    </location>
</feature>
<proteinExistence type="predicted"/>
<feature type="disulfide bond" evidence="2">
    <location>
        <begin position="1458"/>
        <end position="1473"/>
    </location>
</feature>
<dbReference type="SMART" id="SM00192">
    <property type="entry name" value="LDLa"/>
    <property type="match status" value="9"/>
</dbReference>
<dbReference type="eggNOG" id="KOG3627">
    <property type="taxonomic scope" value="Eukaryota"/>
</dbReference>
<feature type="domain" description="Peptidase S1" evidence="6">
    <location>
        <begin position="2085"/>
        <end position="2355"/>
    </location>
</feature>
<feature type="disulfide bond" evidence="2">
    <location>
        <begin position="2500"/>
        <end position="2515"/>
    </location>
</feature>
<dbReference type="InterPro" id="IPR023415">
    <property type="entry name" value="LDLR_class-A_CS"/>
</dbReference>
<dbReference type="InterPro" id="IPR015420">
    <property type="entry name" value="Peptidase_S1A_nudel"/>
</dbReference>
<evidence type="ECO:0000256" key="3">
    <source>
        <dbReference type="RuleBase" id="RU363034"/>
    </source>
</evidence>
<dbReference type="PROSITE" id="PS01209">
    <property type="entry name" value="LDLRA_1"/>
    <property type="match status" value="1"/>
</dbReference>
<feature type="disulfide bond" evidence="2">
    <location>
        <begin position="1037"/>
        <end position="1052"/>
    </location>
</feature>
<dbReference type="Gene3D" id="2.40.10.10">
    <property type="entry name" value="Trypsin-like serine proteases"/>
    <property type="match status" value="3"/>
</dbReference>